<accession>A0A0B2BUG0</accession>
<feature type="transmembrane region" description="Helical" evidence="2">
    <location>
        <begin position="114"/>
        <end position="137"/>
    </location>
</feature>
<reference evidence="3 4" key="1">
    <citation type="submission" date="2014-11" db="EMBL/GenBank/DDBJ databases">
        <title>Draft genome sequence of Kirrobacter mercurialis.</title>
        <authorList>
            <person name="Coil D.A."/>
            <person name="Eisen J.A."/>
        </authorList>
    </citation>
    <scope>NUCLEOTIDE SEQUENCE [LARGE SCALE GENOMIC DNA]</scope>
    <source>
        <strain evidence="3 4">Coronado</strain>
    </source>
</reference>
<feature type="transmembrane region" description="Helical" evidence="2">
    <location>
        <begin position="6"/>
        <end position="21"/>
    </location>
</feature>
<dbReference type="STRING" id="1572751.PK98_00040"/>
<feature type="transmembrane region" description="Helical" evidence="2">
    <location>
        <begin position="386"/>
        <end position="403"/>
    </location>
</feature>
<comment type="caution">
    <text evidence="3">The sequence shown here is derived from an EMBL/GenBank/DDBJ whole genome shotgun (WGS) entry which is preliminary data.</text>
</comment>
<keyword evidence="4" id="KW-1185">Reference proteome</keyword>
<feature type="transmembrane region" description="Helical" evidence="2">
    <location>
        <begin position="362"/>
        <end position="379"/>
    </location>
</feature>
<proteinExistence type="predicted"/>
<feature type="transmembrane region" description="Helical" evidence="2">
    <location>
        <begin position="33"/>
        <end position="53"/>
    </location>
</feature>
<feature type="region of interest" description="Disordered" evidence="1">
    <location>
        <begin position="492"/>
        <end position="514"/>
    </location>
</feature>
<evidence type="ECO:0000256" key="1">
    <source>
        <dbReference type="SAM" id="MobiDB-lite"/>
    </source>
</evidence>
<keyword evidence="2" id="KW-0472">Membrane</keyword>
<dbReference type="Proteomes" id="UP000030988">
    <property type="component" value="Unassembled WGS sequence"/>
</dbReference>
<name>A0A0B2BUG0_9SPHN</name>
<evidence type="ECO:0000313" key="3">
    <source>
        <dbReference type="EMBL" id="KHL25208.1"/>
    </source>
</evidence>
<feature type="transmembrane region" description="Helical" evidence="2">
    <location>
        <begin position="157"/>
        <end position="179"/>
    </location>
</feature>
<feature type="transmembrane region" description="Helical" evidence="2">
    <location>
        <begin position="415"/>
        <end position="433"/>
    </location>
</feature>
<protein>
    <recommendedName>
        <fullName evidence="5">Oligosaccharide repeat unit polymerase</fullName>
    </recommendedName>
</protein>
<keyword evidence="2" id="KW-1133">Transmembrane helix</keyword>
<gene>
    <name evidence="3" type="ORF">PK98_00040</name>
</gene>
<evidence type="ECO:0000256" key="2">
    <source>
        <dbReference type="SAM" id="Phobius"/>
    </source>
</evidence>
<keyword evidence="2" id="KW-0812">Transmembrane</keyword>
<sequence length="527" mass="58057">MYAFWLTVSVATVLVVTLVFSRHRAFNLFHPLAFYLMFHAIVFVIRPIFSVLYDFHGLYDAIGFWPNDWERSQVLICTNLGLVAFAACSLSVGKEAVRFSTTDDGAFRLALLKVYWLPAIIIGALGLWSVIWLWSVADDFGQFTVRNGGTGEGGLRGVSGYFLSMQTMLGILGAVLAWLGRFRLWSLAPIALFTLLQFGAGGRGQAVSGLTALALLYLFGRRKTWPNASIVTLFLVAAVVFNTVQADRGRGIRSLLGFETEVVVKATTTTGPKPKPLETMDLANMEFFEYLVWAIPKRTGSYDYFLSNLQIFTEPVPRALWPGKPYGPPIKMFELFRYGKALGATSSVPGAGWIQWGYAGVFIWSSLFGLFYGWIYKVFTRHHRNALVAVAYMVFLSASPVAFRDGAIVSIAKQMIFFMVPVLALWFSANVILEKRSFSAAGGSGSTVSPFERRRGLAAGDPRLRPASWSAGSENDLAPEAMAHTLSGRVEPRVPSLGSAAGGAEMTADKPFTRSQLRRRIRAADYG</sequence>
<organism evidence="3 4">
    <name type="scientific">Croceibacterium mercuriale</name>
    <dbReference type="NCBI Taxonomy" id="1572751"/>
    <lineage>
        <taxon>Bacteria</taxon>
        <taxon>Pseudomonadati</taxon>
        <taxon>Pseudomonadota</taxon>
        <taxon>Alphaproteobacteria</taxon>
        <taxon>Sphingomonadales</taxon>
        <taxon>Erythrobacteraceae</taxon>
        <taxon>Croceibacterium</taxon>
    </lineage>
</organism>
<feature type="transmembrane region" description="Helical" evidence="2">
    <location>
        <begin position="191"/>
        <end position="219"/>
    </location>
</feature>
<evidence type="ECO:0000313" key="4">
    <source>
        <dbReference type="Proteomes" id="UP000030988"/>
    </source>
</evidence>
<dbReference type="AlphaFoldDB" id="A0A0B2BUG0"/>
<evidence type="ECO:0008006" key="5">
    <source>
        <dbReference type="Google" id="ProtNLM"/>
    </source>
</evidence>
<dbReference type="EMBL" id="JTDN01000001">
    <property type="protein sequence ID" value="KHL25208.1"/>
    <property type="molecule type" value="Genomic_DNA"/>
</dbReference>
<feature type="transmembrane region" description="Helical" evidence="2">
    <location>
        <begin position="225"/>
        <end position="244"/>
    </location>
</feature>